<feature type="transmembrane region" description="Helical" evidence="1">
    <location>
        <begin position="276"/>
        <end position="301"/>
    </location>
</feature>
<feature type="transmembrane region" description="Helical" evidence="1">
    <location>
        <begin position="197"/>
        <end position="221"/>
    </location>
</feature>
<feature type="transmembrane region" description="Helical" evidence="1">
    <location>
        <begin position="321"/>
        <end position="342"/>
    </location>
</feature>
<keyword evidence="1" id="KW-0812">Transmembrane</keyword>
<sequence length="369" mass="39472">MDMVEPAGPADPTENSPREVVVGLLADPDLPATLARELARTLPAELRAAVGPEVRWSVERVRDPFEAMFPDSQRLVDKARQRVRDTNWDLAVCLTDLPLLDDGGVTAVKISRADRVALVSLPSLGGVLLHRRLRDVVVPLVAVLDPAVSADPAGQLRRVGLEPVPPGDHEIQGFRRAGPGFVRLLAGMIRANRPWQLVIGLSTALASAVAGSAFGILYSSIWLLATSLGPLRLSAVIVAAIGALAVWLIVNHSLWEHRERSHARSERERRLRNAGTVFTVGAGAIVFFLALCLLTGIAVALVVPPAYLAGSVGHPAGPLDYVKVTLMASVLGTVAGAVGSGLEDDTTVRQATYGYREQARHRLVERESD</sequence>
<proteinExistence type="predicted"/>
<name>A0A8H9ITX9_9PSEU</name>
<evidence type="ECO:0000313" key="2">
    <source>
        <dbReference type="EMBL" id="GHF32531.1"/>
    </source>
</evidence>
<reference evidence="2" key="1">
    <citation type="journal article" date="2014" name="Int. J. Syst. Evol. Microbiol.">
        <title>Complete genome sequence of Corynebacterium casei LMG S-19264T (=DSM 44701T), isolated from a smear-ripened cheese.</title>
        <authorList>
            <consortium name="US DOE Joint Genome Institute (JGI-PGF)"/>
            <person name="Walter F."/>
            <person name="Albersmeier A."/>
            <person name="Kalinowski J."/>
            <person name="Ruckert C."/>
        </authorList>
    </citation>
    <scope>NUCLEOTIDE SEQUENCE</scope>
    <source>
        <strain evidence="2">CGMCC 4.7679</strain>
    </source>
</reference>
<evidence type="ECO:0000256" key="1">
    <source>
        <dbReference type="SAM" id="Phobius"/>
    </source>
</evidence>
<dbReference type="Proteomes" id="UP000658656">
    <property type="component" value="Unassembled WGS sequence"/>
</dbReference>
<comment type="caution">
    <text evidence="2">The sequence shown here is derived from an EMBL/GenBank/DDBJ whole genome shotgun (WGS) entry which is preliminary data.</text>
</comment>
<organism evidence="2 3">
    <name type="scientific">Amycolatopsis bartoniae</name>
    <dbReference type="NCBI Taxonomy" id="941986"/>
    <lineage>
        <taxon>Bacteria</taxon>
        <taxon>Bacillati</taxon>
        <taxon>Actinomycetota</taxon>
        <taxon>Actinomycetes</taxon>
        <taxon>Pseudonocardiales</taxon>
        <taxon>Pseudonocardiaceae</taxon>
        <taxon>Amycolatopsis</taxon>
    </lineage>
</organism>
<gene>
    <name evidence="2" type="ORF">GCM10017566_01370</name>
</gene>
<accession>A0A8H9ITX9</accession>
<keyword evidence="3" id="KW-1185">Reference proteome</keyword>
<dbReference type="EMBL" id="BNAV01000001">
    <property type="protein sequence ID" value="GHF32531.1"/>
    <property type="molecule type" value="Genomic_DNA"/>
</dbReference>
<evidence type="ECO:0008006" key="4">
    <source>
        <dbReference type="Google" id="ProtNLM"/>
    </source>
</evidence>
<keyword evidence="1" id="KW-0472">Membrane</keyword>
<feature type="transmembrane region" description="Helical" evidence="1">
    <location>
        <begin position="233"/>
        <end position="255"/>
    </location>
</feature>
<evidence type="ECO:0000313" key="3">
    <source>
        <dbReference type="Proteomes" id="UP000658656"/>
    </source>
</evidence>
<dbReference type="AlphaFoldDB" id="A0A8H9ITX9"/>
<protein>
    <recommendedName>
        <fullName evidence="4">5,10-methylene-tetrahydrofolate dehydrogenase</fullName>
    </recommendedName>
</protein>
<keyword evidence="1" id="KW-1133">Transmembrane helix</keyword>
<reference evidence="2" key="2">
    <citation type="submission" date="2020-09" db="EMBL/GenBank/DDBJ databases">
        <authorList>
            <person name="Sun Q."/>
            <person name="Zhou Y."/>
        </authorList>
    </citation>
    <scope>NUCLEOTIDE SEQUENCE</scope>
    <source>
        <strain evidence="2">CGMCC 4.7679</strain>
    </source>
</reference>